<dbReference type="PANTHER" id="PTHR36221">
    <property type="entry name" value="DUF742 DOMAIN-CONTAINING PROTEIN"/>
    <property type="match status" value="1"/>
</dbReference>
<accession>A0A0D8BJP8</accession>
<gene>
    <name evidence="1" type="ORF">FF36_01360</name>
</gene>
<dbReference type="RefSeq" id="WP_044884076.1">
    <property type="nucleotide sequence ID" value="NZ_JYFN01000007.1"/>
</dbReference>
<dbReference type="EMBL" id="JYFN01000007">
    <property type="protein sequence ID" value="KJE24285.1"/>
    <property type="molecule type" value="Genomic_DNA"/>
</dbReference>
<proteinExistence type="predicted"/>
<dbReference type="PANTHER" id="PTHR36221:SF1">
    <property type="entry name" value="DUF742 DOMAIN-CONTAINING PROTEIN"/>
    <property type="match status" value="1"/>
</dbReference>
<dbReference type="Pfam" id="PF05331">
    <property type="entry name" value="DUF742"/>
    <property type="match status" value="1"/>
</dbReference>
<dbReference type="PATRIC" id="fig|1502723.3.peg.5593"/>
<evidence type="ECO:0008006" key="3">
    <source>
        <dbReference type="Google" id="ProtNLM"/>
    </source>
</evidence>
<reference evidence="1 2" key="2">
    <citation type="journal article" date="2016" name="Genome Announc.">
        <title>Permanent Draft Genome Sequences for Two Variants of Frankia sp. Strain CpI1, the First Frankia Strain Isolated from Root Nodules of Comptonia peregrina.</title>
        <authorList>
            <person name="Oshone R."/>
            <person name="Hurst S.G.IV."/>
            <person name="Abebe-Akele F."/>
            <person name="Simpson S."/>
            <person name="Morris K."/>
            <person name="Thomas W.K."/>
            <person name="Tisa L.S."/>
        </authorList>
    </citation>
    <scope>NUCLEOTIDE SEQUENCE [LARGE SCALE GENOMIC DNA]</scope>
    <source>
        <strain evidence="2">CpI1-S</strain>
    </source>
</reference>
<evidence type="ECO:0000313" key="1">
    <source>
        <dbReference type="EMBL" id="KJE24285.1"/>
    </source>
</evidence>
<reference evidence="2" key="1">
    <citation type="submission" date="2015-02" db="EMBL/GenBank/DDBJ databases">
        <title>Draft Genome of Frankia sp. CpI1-S.</title>
        <authorList>
            <person name="Oshone R.T."/>
            <person name="Ngom M."/>
            <person name="Ghodhbane-Gtari F."/>
            <person name="Gtari M."/>
            <person name="Morris K."/>
            <person name="Thomas K."/>
            <person name="Sen A."/>
            <person name="Tisa L.S."/>
        </authorList>
    </citation>
    <scope>NUCLEOTIDE SEQUENCE [LARGE SCALE GENOMIC DNA]</scope>
    <source>
        <strain evidence="2">CpI1-S</strain>
    </source>
</reference>
<name>A0A0D8BJP8_9ACTN</name>
<dbReference type="AlphaFoldDB" id="A0A0D8BJP8"/>
<comment type="caution">
    <text evidence="1">The sequence shown here is derived from an EMBL/GenBank/DDBJ whole genome shotgun (WGS) entry which is preliminary data.</text>
</comment>
<sequence>MNGDAVEPSGELVRPYTATRGRARPSRLLALEAMVTTTPFGLARLPALLLEQKSIVAMCVQPQSVIEIAAALRLPVGVVRVLVADAAADRLVDISQLTMPTGAPEMALLDRVLTNLRRL</sequence>
<dbReference type="InterPro" id="IPR007995">
    <property type="entry name" value="DUF742"/>
</dbReference>
<organism evidence="1 2">
    <name type="scientific">Frankia torreyi</name>
    <dbReference type="NCBI Taxonomy" id="1856"/>
    <lineage>
        <taxon>Bacteria</taxon>
        <taxon>Bacillati</taxon>
        <taxon>Actinomycetota</taxon>
        <taxon>Actinomycetes</taxon>
        <taxon>Frankiales</taxon>
        <taxon>Frankiaceae</taxon>
        <taxon>Frankia</taxon>
    </lineage>
</organism>
<dbReference type="Proteomes" id="UP000032545">
    <property type="component" value="Unassembled WGS sequence"/>
</dbReference>
<dbReference type="OrthoDB" id="3217123at2"/>
<evidence type="ECO:0000313" key="2">
    <source>
        <dbReference type="Proteomes" id="UP000032545"/>
    </source>
</evidence>
<keyword evidence="2" id="KW-1185">Reference proteome</keyword>
<protein>
    <recommendedName>
        <fullName evidence="3">DUF742 domain-containing protein</fullName>
    </recommendedName>
</protein>